<sequence length="213" mass="22465">MSLRVLNWILTAAIWLLAFGIVLILGVSLYGGLADKPWFMMFPVILGSAGSTDLLGEGQAVVGHLLADRATLNVAVDQMSTKFLFGVSAALVVGLWLYAAITLRRLVGDIAGGDPFAETAAPRLRWLGWLLISVNAVTVVTSCMLPLILSGLTLADGRTLLPTPLPMGLPATPYAQVTVDINGWLALCGLVLLALAEAFNIGRNLKAEGEGII</sequence>
<dbReference type="RefSeq" id="WP_102111378.1">
    <property type="nucleotide sequence ID" value="NZ_BMGN01000003.1"/>
</dbReference>
<reference evidence="1 2" key="1">
    <citation type="submission" date="2017-12" db="EMBL/GenBank/DDBJ databases">
        <title>Genomes of bacteria within cyanobacterial aggregates.</title>
        <authorList>
            <person name="Cai H."/>
        </authorList>
    </citation>
    <scope>NUCLEOTIDE SEQUENCE [LARGE SCALE GENOMIC DNA]</scope>
    <source>
        <strain evidence="1 2">TH16</strain>
    </source>
</reference>
<evidence type="ECO:0000313" key="2">
    <source>
        <dbReference type="Proteomes" id="UP000234752"/>
    </source>
</evidence>
<protein>
    <submittedName>
        <fullName evidence="1">Uncharacterized protein</fullName>
    </submittedName>
</protein>
<name>A0A2K9N982_9PROT</name>
<gene>
    <name evidence="1" type="ORF">C0V82_05005</name>
</gene>
<dbReference type="Proteomes" id="UP000234752">
    <property type="component" value="Chromosome eg_1"/>
</dbReference>
<dbReference type="OrthoDB" id="7349915at2"/>
<dbReference type="KEGG" id="ncb:C0V82_05005"/>
<dbReference type="EMBL" id="CP025611">
    <property type="protein sequence ID" value="AUN29654.1"/>
    <property type="molecule type" value="Genomic_DNA"/>
</dbReference>
<evidence type="ECO:0000313" key="1">
    <source>
        <dbReference type="EMBL" id="AUN29654.1"/>
    </source>
</evidence>
<proteinExistence type="predicted"/>
<organism evidence="1 2">
    <name type="scientific">Niveispirillum cyanobacteriorum</name>
    <dbReference type="NCBI Taxonomy" id="1612173"/>
    <lineage>
        <taxon>Bacteria</taxon>
        <taxon>Pseudomonadati</taxon>
        <taxon>Pseudomonadota</taxon>
        <taxon>Alphaproteobacteria</taxon>
        <taxon>Rhodospirillales</taxon>
        <taxon>Azospirillaceae</taxon>
        <taxon>Niveispirillum</taxon>
    </lineage>
</organism>
<dbReference type="AlphaFoldDB" id="A0A2K9N982"/>
<accession>A0A2K9N982</accession>
<keyword evidence="2" id="KW-1185">Reference proteome</keyword>